<accession>A0AAE1JIB7</accession>
<reference evidence="2" key="1">
    <citation type="submission" date="2023-10" db="EMBL/GenBank/DDBJ databases">
        <title>Chromosome-level genome of the transformable northern wattle, Acacia crassicarpa.</title>
        <authorList>
            <person name="Massaro I."/>
            <person name="Sinha N.R."/>
            <person name="Poethig S."/>
            <person name="Leichty A.R."/>
        </authorList>
    </citation>
    <scope>NUCLEOTIDE SEQUENCE</scope>
    <source>
        <strain evidence="2">Acra3RX</strain>
        <tissue evidence="2">Leaf</tissue>
    </source>
</reference>
<protein>
    <submittedName>
        <fullName evidence="2">Uncharacterized protein</fullName>
    </submittedName>
</protein>
<keyword evidence="3" id="KW-1185">Reference proteome</keyword>
<evidence type="ECO:0000313" key="2">
    <source>
        <dbReference type="EMBL" id="KAK4253714.1"/>
    </source>
</evidence>
<feature type="region of interest" description="Disordered" evidence="1">
    <location>
        <begin position="278"/>
        <end position="313"/>
    </location>
</feature>
<feature type="compositionally biased region" description="Basic and acidic residues" evidence="1">
    <location>
        <begin position="227"/>
        <end position="249"/>
    </location>
</feature>
<evidence type="ECO:0000256" key="1">
    <source>
        <dbReference type="SAM" id="MobiDB-lite"/>
    </source>
</evidence>
<dbReference type="AlphaFoldDB" id="A0AAE1JIB7"/>
<organism evidence="2 3">
    <name type="scientific">Acacia crassicarpa</name>
    <name type="common">northern wattle</name>
    <dbReference type="NCBI Taxonomy" id="499986"/>
    <lineage>
        <taxon>Eukaryota</taxon>
        <taxon>Viridiplantae</taxon>
        <taxon>Streptophyta</taxon>
        <taxon>Embryophyta</taxon>
        <taxon>Tracheophyta</taxon>
        <taxon>Spermatophyta</taxon>
        <taxon>Magnoliopsida</taxon>
        <taxon>eudicotyledons</taxon>
        <taxon>Gunneridae</taxon>
        <taxon>Pentapetalae</taxon>
        <taxon>rosids</taxon>
        <taxon>fabids</taxon>
        <taxon>Fabales</taxon>
        <taxon>Fabaceae</taxon>
        <taxon>Caesalpinioideae</taxon>
        <taxon>mimosoid clade</taxon>
        <taxon>Acacieae</taxon>
        <taxon>Acacia</taxon>
    </lineage>
</organism>
<sequence length="363" mass="41612">MEPAKIDWKRLEWHFVEDEKYEHINAPKWVDFLAPDHSVDDEGWFCRSDCKHPRTVDDFLRSTPSKLLSSGDSPGNLPLGDQNRRDQKLKRRVPTLSSASPDGKLKFNHHNSENQDPDLVTPPSSSLFKSMKASIKSSEEKKKFIDDTSQHNKVPSLRSTLSAKNLFAGRPILSQITEFCNELKKLATRPKERENVENKSEVKSEEGEENQKGKTGSPAVVQPLEQSVKEENERKPFLELNKKSDERINKPKLQRKKRADENENTPILLNLENVRRKKDENLPQIRTNPPSPQCFSEIRGPNKTTPSKASKSRLMERGILQEVVLSKEEFAENNSRDMSIVDDDKEARALDVFWFLKPCTLSS</sequence>
<feature type="region of interest" description="Disordered" evidence="1">
    <location>
        <begin position="189"/>
        <end position="265"/>
    </location>
</feature>
<dbReference type="EMBL" id="JAWXYG010000015">
    <property type="protein sequence ID" value="KAK4253714.1"/>
    <property type="molecule type" value="Genomic_DNA"/>
</dbReference>
<evidence type="ECO:0000313" key="3">
    <source>
        <dbReference type="Proteomes" id="UP001293593"/>
    </source>
</evidence>
<name>A0AAE1JIB7_9FABA</name>
<feature type="region of interest" description="Disordered" evidence="1">
    <location>
        <begin position="62"/>
        <end position="125"/>
    </location>
</feature>
<dbReference type="PANTHER" id="PTHR36373">
    <property type="entry name" value="EXPRESSED PROTEIN"/>
    <property type="match status" value="1"/>
</dbReference>
<feature type="compositionally biased region" description="Polar residues" evidence="1">
    <location>
        <begin position="62"/>
        <end position="73"/>
    </location>
</feature>
<dbReference type="Proteomes" id="UP001293593">
    <property type="component" value="Unassembled WGS sequence"/>
</dbReference>
<gene>
    <name evidence="2" type="ORF">QN277_010354</name>
</gene>
<dbReference type="PANTHER" id="PTHR36373:SF1">
    <property type="entry name" value="EXPRESSED PROTEIN"/>
    <property type="match status" value="1"/>
</dbReference>
<comment type="caution">
    <text evidence="2">The sequence shown here is derived from an EMBL/GenBank/DDBJ whole genome shotgun (WGS) entry which is preliminary data.</text>
</comment>
<feature type="compositionally biased region" description="Basic and acidic residues" evidence="1">
    <location>
        <begin position="189"/>
        <end position="212"/>
    </location>
</feature>
<proteinExistence type="predicted"/>